<dbReference type="Proteomes" id="UP001642409">
    <property type="component" value="Unassembled WGS sequence"/>
</dbReference>
<proteinExistence type="predicted"/>
<name>A0AA86QZ30_9EUKA</name>
<comment type="caution">
    <text evidence="3">The sequence shown here is derived from an EMBL/GenBank/DDBJ whole genome shotgun (WGS) entry which is preliminary data.</text>
</comment>
<keyword evidence="7" id="KW-1185">Reference proteome</keyword>
<dbReference type="AlphaFoldDB" id="A0AA86QZ30"/>
<sequence>MKVRSDGDQIKARPKAKQLSVIPQFDNNKSNQVIKITVGKQKQEEHLTMKVCKNLVFKQARENYAPGAGSVELGFNSRDISRINLSQTYEGRVHRPQVRLHHSSETLSSILEQDTVQLSTGDVNISAFTVLSDDVQ</sequence>
<evidence type="ECO:0000313" key="2">
    <source>
        <dbReference type="EMBL" id="CAI9939909.1"/>
    </source>
</evidence>
<evidence type="ECO:0000313" key="3">
    <source>
        <dbReference type="EMBL" id="CAI9963906.1"/>
    </source>
</evidence>
<evidence type="ECO:0000313" key="5">
    <source>
        <dbReference type="EMBL" id="CAL6076926.1"/>
    </source>
</evidence>
<dbReference type="EMBL" id="CATOUU010000971">
    <property type="protein sequence ID" value="CAI9963906.1"/>
    <property type="molecule type" value="Genomic_DNA"/>
</dbReference>
<evidence type="ECO:0000313" key="1">
    <source>
        <dbReference type="EMBL" id="CAI9920916.1"/>
    </source>
</evidence>
<reference evidence="3" key="1">
    <citation type="submission" date="2023-06" db="EMBL/GenBank/DDBJ databases">
        <authorList>
            <person name="Kurt Z."/>
        </authorList>
    </citation>
    <scope>NUCLEOTIDE SEQUENCE</scope>
</reference>
<organism evidence="3">
    <name type="scientific">Hexamita inflata</name>
    <dbReference type="NCBI Taxonomy" id="28002"/>
    <lineage>
        <taxon>Eukaryota</taxon>
        <taxon>Metamonada</taxon>
        <taxon>Diplomonadida</taxon>
        <taxon>Hexamitidae</taxon>
        <taxon>Hexamitinae</taxon>
        <taxon>Hexamita</taxon>
    </lineage>
</organism>
<dbReference type="EMBL" id="CAXDID020000184">
    <property type="protein sequence ID" value="CAL6050281.1"/>
    <property type="molecule type" value="Genomic_DNA"/>
</dbReference>
<dbReference type="EMBL" id="CAXDID020000322">
    <property type="protein sequence ID" value="CAL6076926.1"/>
    <property type="molecule type" value="Genomic_DNA"/>
</dbReference>
<protein>
    <submittedName>
        <fullName evidence="3">Uncharacterized protein</fullName>
    </submittedName>
</protein>
<evidence type="ECO:0000313" key="4">
    <source>
        <dbReference type="EMBL" id="CAL6050281.1"/>
    </source>
</evidence>
<gene>
    <name evidence="2" type="ORF">HINF_LOCUS27554</name>
    <name evidence="4" type="ORF">HINF_LOCUS43811</name>
    <name evidence="3" type="ORF">HINF_LOCUS51551</name>
    <name evidence="5" type="ORF">HINF_LOCUS57925</name>
    <name evidence="6" type="ORF">HINF_LOCUS58977</name>
    <name evidence="1" type="ORF">HINF_LOCUS8561</name>
</gene>
<dbReference type="EMBL" id="CAXDID020000335">
    <property type="protein sequence ID" value="CAL6078591.1"/>
    <property type="molecule type" value="Genomic_DNA"/>
</dbReference>
<evidence type="ECO:0000313" key="7">
    <source>
        <dbReference type="Proteomes" id="UP001642409"/>
    </source>
</evidence>
<dbReference type="EMBL" id="CATOUU010000669">
    <property type="protein sequence ID" value="CAI9939909.1"/>
    <property type="molecule type" value="Genomic_DNA"/>
</dbReference>
<accession>A0AA86QZ30</accession>
<reference evidence="4 7" key="2">
    <citation type="submission" date="2024-07" db="EMBL/GenBank/DDBJ databases">
        <authorList>
            <person name="Akdeniz Z."/>
        </authorList>
    </citation>
    <scope>NUCLEOTIDE SEQUENCE [LARGE SCALE GENOMIC DNA]</scope>
</reference>
<evidence type="ECO:0000313" key="6">
    <source>
        <dbReference type="EMBL" id="CAL6078591.1"/>
    </source>
</evidence>
<dbReference type="EMBL" id="CATOUU010000205">
    <property type="protein sequence ID" value="CAI9920916.1"/>
    <property type="molecule type" value="Genomic_DNA"/>
</dbReference>